<dbReference type="InterPro" id="IPR050272">
    <property type="entry name" value="Isochorismatase-like_hydrls"/>
</dbReference>
<dbReference type="CDD" id="cd00431">
    <property type="entry name" value="cysteine_hydrolases"/>
    <property type="match status" value="1"/>
</dbReference>
<dbReference type="Pfam" id="PF00857">
    <property type="entry name" value="Isochorismatase"/>
    <property type="match status" value="1"/>
</dbReference>
<dbReference type="Gene3D" id="3.40.50.850">
    <property type="entry name" value="Isochorismatase-like"/>
    <property type="match status" value="1"/>
</dbReference>
<proteinExistence type="predicted"/>
<name>A0ABS5YTD1_9ACTN</name>
<dbReference type="PANTHER" id="PTHR43540:SF6">
    <property type="entry name" value="ISOCHORISMATASE-LIKE DOMAIN-CONTAINING PROTEIN"/>
    <property type="match status" value="1"/>
</dbReference>
<feature type="region of interest" description="Disordered" evidence="2">
    <location>
        <begin position="221"/>
        <end position="254"/>
    </location>
</feature>
<evidence type="ECO:0000313" key="5">
    <source>
        <dbReference type="Proteomes" id="UP001519654"/>
    </source>
</evidence>
<protein>
    <submittedName>
        <fullName evidence="4">Cysteine hydrolase</fullName>
    </submittedName>
</protein>
<reference evidence="4 5" key="1">
    <citation type="submission" date="2021-06" db="EMBL/GenBank/DDBJ databases">
        <title>Actinoplanes lichenicola sp. nov., and Actinoplanes ovalisporus sp. nov., isolated from lichen in Thailand.</title>
        <authorList>
            <person name="Saeng-In P."/>
            <person name="Kanchanasin P."/>
            <person name="Yuki M."/>
            <person name="Kudo T."/>
            <person name="Ohkuma M."/>
            <person name="Phongsopitanun W."/>
            <person name="Tanasupawat S."/>
        </authorList>
    </citation>
    <scope>NUCLEOTIDE SEQUENCE [LARGE SCALE GENOMIC DNA]</scope>
    <source>
        <strain evidence="4 5">NBRC 110975</strain>
    </source>
</reference>
<organism evidence="4 5">
    <name type="scientific">Paractinoplanes bogorensis</name>
    <dbReference type="NCBI Taxonomy" id="1610840"/>
    <lineage>
        <taxon>Bacteria</taxon>
        <taxon>Bacillati</taxon>
        <taxon>Actinomycetota</taxon>
        <taxon>Actinomycetes</taxon>
        <taxon>Micromonosporales</taxon>
        <taxon>Micromonosporaceae</taxon>
        <taxon>Paractinoplanes</taxon>
    </lineage>
</organism>
<dbReference type="RefSeq" id="WP_215789155.1">
    <property type="nucleotide sequence ID" value="NZ_JAHKKG010000006.1"/>
</dbReference>
<keyword evidence="5" id="KW-1185">Reference proteome</keyword>
<evidence type="ECO:0000259" key="3">
    <source>
        <dbReference type="Pfam" id="PF00857"/>
    </source>
</evidence>
<dbReference type="SUPFAM" id="SSF52499">
    <property type="entry name" value="Isochorismatase-like hydrolases"/>
    <property type="match status" value="1"/>
</dbReference>
<gene>
    <name evidence="4" type="ORF">KOI35_20745</name>
</gene>
<evidence type="ECO:0000313" key="4">
    <source>
        <dbReference type="EMBL" id="MBU2665944.1"/>
    </source>
</evidence>
<sequence>MERKVHAWRIEEREIERQESRRGRRHAYVSLVPGRTALIVVDMVPFFVEENEYTYGIVPNISLLAGTLRARGGTVAWVLPGTTEPTPVAEEFFGVEQARVFARTGGEGPLRERVWHEFEIHDDDLLVEKTATSAFFPGFSPLPGLLRDRGVDTVVITGTVTNVCSEASARDAATLGYRVIFVADGNSARRDEDHNSTLYTIYRTYGDVRTTEDVVKLIDRPGGSAVGPGGSAVGPGGSAVGPGGSAVAPNTGAG</sequence>
<evidence type="ECO:0000256" key="1">
    <source>
        <dbReference type="ARBA" id="ARBA00022801"/>
    </source>
</evidence>
<dbReference type="Proteomes" id="UP001519654">
    <property type="component" value="Unassembled WGS sequence"/>
</dbReference>
<dbReference type="InterPro" id="IPR000868">
    <property type="entry name" value="Isochorismatase-like_dom"/>
</dbReference>
<dbReference type="EMBL" id="JAHKKG010000006">
    <property type="protein sequence ID" value="MBU2665944.1"/>
    <property type="molecule type" value="Genomic_DNA"/>
</dbReference>
<feature type="compositionally biased region" description="Low complexity" evidence="2">
    <location>
        <begin position="245"/>
        <end position="254"/>
    </location>
</feature>
<feature type="compositionally biased region" description="Gly residues" evidence="2">
    <location>
        <begin position="224"/>
        <end position="244"/>
    </location>
</feature>
<feature type="domain" description="Isochorismatase-like" evidence="3">
    <location>
        <begin position="36"/>
        <end position="213"/>
    </location>
</feature>
<comment type="caution">
    <text evidence="4">The sequence shown here is derived from an EMBL/GenBank/DDBJ whole genome shotgun (WGS) entry which is preliminary data.</text>
</comment>
<dbReference type="InterPro" id="IPR036380">
    <property type="entry name" value="Isochorismatase-like_sf"/>
</dbReference>
<dbReference type="GO" id="GO:0016787">
    <property type="term" value="F:hydrolase activity"/>
    <property type="evidence" value="ECO:0007669"/>
    <property type="project" value="UniProtKB-KW"/>
</dbReference>
<evidence type="ECO:0000256" key="2">
    <source>
        <dbReference type="SAM" id="MobiDB-lite"/>
    </source>
</evidence>
<accession>A0ABS5YTD1</accession>
<dbReference type="PANTHER" id="PTHR43540">
    <property type="entry name" value="PEROXYUREIDOACRYLATE/UREIDOACRYLATE AMIDOHYDROLASE-RELATED"/>
    <property type="match status" value="1"/>
</dbReference>
<keyword evidence="1 4" id="KW-0378">Hydrolase</keyword>